<evidence type="ECO:0000313" key="9">
    <source>
        <dbReference type="Proteomes" id="UP001215280"/>
    </source>
</evidence>
<evidence type="ECO:0000256" key="4">
    <source>
        <dbReference type="ARBA" id="ARBA00023002"/>
    </source>
</evidence>
<dbReference type="Gene3D" id="1.10.630.10">
    <property type="entry name" value="Cytochrome P450"/>
    <property type="match status" value="1"/>
</dbReference>
<evidence type="ECO:0000256" key="2">
    <source>
        <dbReference type="ARBA" id="ARBA00010617"/>
    </source>
</evidence>
<evidence type="ECO:0000313" key="8">
    <source>
        <dbReference type="EMBL" id="KAJ7730228.1"/>
    </source>
</evidence>
<dbReference type="AlphaFoldDB" id="A0AAD7MSM8"/>
<dbReference type="GO" id="GO:0004497">
    <property type="term" value="F:monooxygenase activity"/>
    <property type="evidence" value="ECO:0007669"/>
    <property type="project" value="UniProtKB-KW"/>
</dbReference>
<dbReference type="InterPro" id="IPR036396">
    <property type="entry name" value="Cyt_P450_sf"/>
</dbReference>
<comment type="cofactor">
    <cofactor evidence="1 6">
        <name>heme</name>
        <dbReference type="ChEBI" id="CHEBI:30413"/>
    </cofactor>
</comment>
<sequence length="505" mass="57089">MDDKLLPFLYGVGAVVSIAWLHKAVYGPKDPIPAVIGSHGLISSFTAAYHFLHHPMEVVQQGYDQYRDGVFRVPRLFRWDYIVTGPKRIAEVGSASDDVLSFYQGAADSIQGKYTVGQEILDNPYHQLTVRTSLTRNLGRRFPEVRDEIVCSFDEVLSLQGEDWKMVPVLPSIMQIVARTSNRLFVGLPLCRNMEYLVLNIQNTIEVVQRAQRLALFPNFLKPLAAPFIVTREKRLRQMLKFVGPIIEERIAKEDELGADYPDKPNDVISWLLELAKGPGRIPPPIAARILSINMAAIHTSSMALTHALFDLTTYPEYVQPMREEAERVIKEEGWTKAALNSMHKIDSFVRESQRLRGNGPVTMLRKVIHPDGFKFSDGVVIPFGSFLTVSANPVHYDPTIYERADVFDGFRFSKLREEMALESDERVFNRQVVSTGIDHLVFGHGKHACPGRFFAATELKAMLAHVLLTYDVKAEVEGVRPPDYTTGMIAMPNPQAGIWIRKRR</sequence>
<keyword evidence="5 6" id="KW-0408">Iron</keyword>
<comment type="caution">
    <text evidence="8">The sequence shown here is derived from an EMBL/GenBank/DDBJ whole genome shotgun (WGS) entry which is preliminary data.</text>
</comment>
<gene>
    <name evidence="8" type="ORF">DFH07DRAFT_848990</name>
</gene>
<evidence type="ECO:0000256" key="6">
    <source>
        <dbReference type="PIRSR" id="PIRSR602403-1"/>
    </source>
</evidence>
<dbReference type="PROSITE" id="PS00086">
    <property type="entry name" value="CYTOCHROME_P450"/>
    <property type="match status" value="1"/>
</dbReference>
<proteinExistence type="inferred from homology"/>
<evidence type="ECO:0000256" key="1">
    <source>
        <dbReference type="ARBA" id="ARBA00001971"/>
    </source>
</evidence>
<keyword evidence="9" id="KW-1185">Reference proteome</keyword>
<dbReference type="SUPFAM" id="SSF48264">
    <property type="entry name" value="Cytochrome P450"/>
    <property type="match status" value="1"/>
</dbReference>
<keyword evidence="3 6" id="KW-0479">Metal-binding</keyword>
<dbReference type="PRINTS" id="PR00465">
    <property type="entry name" value="EP450IV"/>
</dbReference>
<comment type="similarity">
    <text evidence="2 7">Belongs to the cytochrome P450 family.</text>
</comment>
<dbReference type="InterPro" id="IPR017972">
    <property type="entry name" value="Cyt_P450_CS"/>
</dbReference>
<keyword evidence="6 7" id="KW-0349">Heme</keyword>
<reference evidence="8" key="1">
    <citation type="submission" date="2023-03" db="EMBL/GenBank/DDBJ databases">
        <title>Massive genome expansion in bonnet fungi (Mycena s.s.) driven by repeated elements and novel gene families across ecological guilds.</title>
        <authorList>
            <consortium name="Lawrence Berkeley National Laboratory"/>
            <person name="Harder C.B."/>
            <person name="Miyauchi S."/>
            <person name="Viragh M."/>
            <person name="Kuo A."/>
            <person name="Thoen E."/>
            <person name="Andreopoulos B."/>
            <person name="Lu D."/>
            <person name="Skrede I."/>
            <person name="Drula E."/>
            <person name="Henrissat B."/>
            <person name="Morin E."/>
            <person name="Kohler A."/>
            <person name="Barry K."/>
            <person name="LaButti K."/>
            <person name="Morin E."/>
            <person name="Salamov A."/>
            <person name="Lipzen A."/>
            <person name="Mereny Z."/>
            <person name="Hegedus B."/>
            <person name="Baldrian P."/>
            <person name="Stursova M."/>
            <person name="Weitz H."/>
            <person name="Taylor A."/>
            <person name="Grigoriev I.V."/>
            <person name="Nagy L.G."/>
            <person name="Martin F."/>
            <person name="Kauserud H."/>
        </authorList>
    </citation>
    <scope>NUCLEOTIDE SEQUENCE</scope>
    <source>
        <strain evidence="8">CBHHK188m</strain>
    </source>
</reference>
<dbReference type="EMBL" id="JARJLG010000192">
    <property type="protein sequence ID" value="KAJ7730228.1"/>
    <property type="molecule type" value="Genomic_DNA"/>
</dbReference>
<name>A0AAD7MSM8_9AGAR</name>
<evidence type="ECO:0000256" key="7">
    <source>
        <dbReference type="RuleBase" id="RU000461"/>
    </source>
</evidence>
<dbReference type="CDD" id="cd11041">
    <property type="entry name" value="CYP503A1-like"/>
    <property type="match status" value="1"/>
</dbReference>
<protein>
    <submittedName>
        <fullName evidence="8">Cytochrome P450</fullName>
    </submittedName>
</protein>
<dbReference type="PANTHER" id="PTHR46206">
    <property type="entry name" value="CYTOCHROME P450"/>
    <property type="match status" value="1"/>
</dbReference>
<dbReference type="GO" id="GO:0020037">
    <property type="term" value="F:heme binding"/>
    <property type="evidence" value="ECO:0007669"/>
    <property type="project" value="InterPro"/>
</dbReference>
<evidence type="ECO:0000256" key="5">
    <source>
        <dbReference type="ARBA" id="ARBA00023004"/>
    </source>
</evidence>
<organism evidence="8 9">
    <name type="scientific">Mycena maculata</name>
    <dbReference type="NCBI Taxonomy" id="230809"/>
    <lineage>
        <taxon>Eukaryota</taxon>
        <taxon>Fungi</taxon>
        <taxon>Dikarya</taxon>
        <taxon>Basidiomycota</taxon>
        <taxon>Agaricomycotina</taxon>
        <taxon>Agaricomycetes</taxon>
        <taxon>Agaricomycetidae</taxon>
        <taxon>Agaricales</taxon>
        <taxon>Marasmiineae</taxon>
        <taxon>Mycenaceae</taxon>
        <taxon>Mycena</taxon>
    </lineage>
</organism>
<feature type="binding site" description="axial binding residue" evidence="6">
    <location>
        <position position="450"/>
    </location>
    <ligand>
        <name>heme</name>
        <dbReference type="ChEBI" id="CHEBI:30413"/>
    </ligand>
    <ligandPart>
        <name>Fe</name>
        <dbReference type="ChEBI" id="CHEBI:18248"/>
    </ligandPart>
</feature>
<dbReference type="Proteomes" id="UP001215280">
    <property type="component" value="Unassembled WGS sequence"/>
</dbReference>
<keyword evidence="7" id="KW-0503">Monooxygenase</keyword>
<keyword evidence="4 7" id="KW-0560">Oxidoreductase</keyword>
<accession>A0AAD7MSM8</accession>
<dbReference type="GO" id="GO:0016705">
    <property type="term" value="F:oxidoreductase activity, acting on paired donors, with incorporation or reduction of molecular oxygen"/>
    <property type="evidence" value="ECO:0007669"/>
    <property type="project" value="InterPro"/>
</dbReference>
<dbReference type="InterPro" id="IPR001128">
    <property type="entry name" value="Cyt_P450"/>
</dbReference>
<dbReference type="InterPro" id="IPR002403">
    <property type="entry name" value="Cyt_P450_E_grp-IV"/>
</dbReference>
<evidence type="ECO:0000256" key="3">
    <source>
        <dbReference type="ARBA" id="ARBA00022723"/>
    </source>
</evidence>
<dbReference type="GO" id="GO:0005506">
    <property type="term" value="F:iron ion binding"/>
    <property type="evidence" value="ECO:0007669"/>
    <property type="project" value="InterPro"/>
</dbReference>
<dbReference type="Pfam" id="PF00067">
    <property type="entry name" value="p450"/>
    <property type="match status" value="1"/>
</dbReference>